<keyword evidence="1" id="KW-1133">Transmembrane helix</keyword>
<keyword evidence="1" id="KW-0812">Transmembrane</keyword>
<keyword evidence="3" id="KW-1185">Reference proteome</keyword>
<accession>A0ABV7F090</accession>
<feature type="transmembrane region" description="Helical" evidence="1">
    <location>
        <begin position="26"/>
        <end position="43"/>
    </location>
</feature>
<evidence type="ECO:0000313" key="2">
    <source>
        <dbReference type="EMBL" id="MFC3108458.1"/>
    </source>
</evidence>
<dbReference type="InterPro" id="IPR008523">
    <property type="entry name" value="DUF805"/>
</dbReference>
<protein>
    <submittedName>
        <fullName evidence="2">DUF805 domain-containing protein</fullName>
    </submittedName>
</protein>
<evidence type="ECO:0000256" key="1">
    <source>
        <dbReference type="SAM" id="Phobius"/>
    </source>
</evidence>
<comment type="caution">
    <text evidence="2">The sequence shown here is derived from an EMBL/GenBank/DDBJ whole genome shotgun (WGS) entry which is preliminary data.</text>
</comment>
<name>A0ABV7F090_9BURK</name>
<sequence length="114" mass="12849">MTFGDSINTCFSKYADFKGRASRSEYWWWVLFTFLASIAISMVSHNVSGFFSLATLLPSLAVGARRLHDTDRSGWLQLLWMVPVIGWILLIVWLAQEGKESSRYASLEPATGPD</sequence>
<dbReference type="Pfam" id="PF05656">
    <property type="entry name" value="DUF805"/>
    <property type="match status" value="1"/>
</dbReference>
<dbReference type="RefSeq" id="WP_390327791.1">
    <property type="nucleotide sequence ID" value="NZ_JBHRTP010000031.1"/>
</dbReference>
<proteinExistence type="predicted"/>
<dbReference type="PANTHER" id="PTHR34980:SF2">
    <property type="entry name" value="INNER MEMBRANE PROTEIN YHAH-RELATED"/>
    <property type="match status" value="1"/>
</dbReference>
<organism evidence="2 3">
    <name type="scientific">Undibacterium arcticum</name>
    <dbReference type="NCBI Taxonomy" id="1762892"/>
    <lineage>
        <taxon>Bacteria</taxon>
        <taxon>Pseudomonadati</taxon>
        <taxon>Pseudomonadota</taxon>
        <taxon>Betaproteobacteria</taxon>
        <taxon>Burkholderiales</taxon>
        <taxon>Oxalobacteraceae</taxon>
        <taxon>Undibacterium</taxon>
    </lineage>
</organism>
<feature type="transmembrane region" description="Helical" evidence="1">
    <location>
        <begin position="74"/>
        <end position="95"/>
    </location>
</feature>
<dbReference type="EMBL" id="JBHRTP010000031">
    <property type="protein sequence ID" value="MFC3108458.1"/>
    <property type="molecule type" value="Genomic_DNA"/>
</dbReference>
<evidence type="ECO:0000313" key="3">
    <source>
        <dbReference type="Proteomes" id="UP001595530"/>
    </source>
</evidence>
<reference evidence="3" key="1">
    <citation type="journal article" date="2019" name="Int. J. Syst. Evol. Microbiol.">
        <title>The Global Catalogue of Microorganisms (GCM) 10K type strain sequencing project: providing services to taxonomists for standard genome sequencing and annotation.</title>
        <authorList>
            <consortium name="The Broad Institute Genomics Platform"/>
            <consortium name="The Broad Institute Genome Sequencing Center for Infectious Disease"/>
            <person name="Wu L."/>
            <person name="Ma J."/>
        </authorList>
    </citation>
    <scope>NUCLEOTIDE SEQUENCE [LARGE SCALE GENOMIC DNA]</scope>
    <source>
        <strain evidence="3">KCTC 42986</strain>
    </source>
</reference>
<dbReference type="PANTHER" id="PTHR34980">
    <property type="entry name" value="INNER MEMBRANE PROTEIN-RELATED-RELATED"/>
    <property type="match status" value="1"/>
</dbReference>
<gene>
    <name evidence="2" type="ORF">ACFOFO_10865</name>
</gene>
<keyword evidence="1" id="KW-0472">Membrane</keyword>
<dbReference type="Proteomes" id="UP001595530">
    <property type="component" value="Unassembled WGS sequence"/>
</dbReference>